<dbReference type="SUPFAM" id="SSF53335">
    <property type="entry name" value="S-adenosyl-L-methionine-dependent methyltransferases"/>
    <property type="match status" value="1"/>
</dbReference>
<evidence type="ECO:0000313" key="7">
    <source>
        <dbReference type="Ensembl" id="ENSCMIP00000017070.1"/>
    </source>
</evidence>
<dbReference type="PANTHER" id="PTHR13369">
    <property type="match status" value="1"/>
</dbReference>
<dbReference type="InterPro" id="IPR025714">
    <property type="entry name" value="Methyltranfer_dom"/>
</dbReference>
<dbReference type="FunFam" id="3.40.50.150:FF:000125">
    <property type="entry name" value="Glutathione S-transferase C-terminal domain-containing protein"/>
    <property type="match status" value="1"/>
</dbReference>
<evidence type="ECO:0000256" key="2">
    <source>
        <dbReference type="ARBA" id="ARBA00008797"/>
    </source>
</evidence>
<organism evidence="7 8">
    <name type="scientific">Callorhinchus milii</name>
    <name type="common">Ghost shark</name>
    <dbReference type="NCBI Taxonomy" id="7868"/>
    <lineage>
        <taxon>Eukaryota</taxon>
        <taxon>Metazoa</taxon>
        <taxon>Chordata</taxon>
        <taxon>Craniata</taxon>
        <taxon>Vertebrata</taxon>
        <taxon>Chondrichthyes</taxon>
        <taxon>Holocephali</taxon>
        <taxon>Chimaeriformes</taxon>
        <taxon>Callorhinchidae</taxon>
        <taxon>Callorhinchus</taxon>
    </lineage>
</organism>
<feature type="region of interest" description="Disordered" evidence="5">
    <location>
        <begin position="168"/>
        <end position="210"/>
    </location>
</feature>
<feature type="compositionally biased region" description="Basic and acidic residues" evidence="5">
    <location>
        <begin position="186"/>
        <end position="204"/>
    </location>
</feature>
<reference evidence="8" key="3">
    <citation type="journal article" date="2014" name="Nature">
        <title>Elephant shark genome provides unique insights into gnathostome evolution.</title>
        <authorList>
            <consortium name="International Elephant Shark Genome Sequencing Consortium"/>
            <person name="Venkatesh B."/>
            <person name="Lee A.P."/>
            <person name="Ravi V."/>
            <person name="Maurya A.K."/>
            <person name="Lian M.M."/>
            <person name="Swann J.B."/>
            <person name="Ohta Y."/>
            <person name="Flajnik M.F."/>
            <person name="Sutoh Y."/>
            <person name="Kasahara M."/>
            <person name="Hoon S."/>
            <person name="Gangu V."/>
            <person name="Roy S.W."/>
            <person name="Irimia M."/>
            <person name="Korzh V."/>
            <person name="Kondrychyn I."/>
            <person name="Lim Z.W."/>
            <person name="Tay B.H."/>
            <person name="Tohari S."/>
            <person name="Kong K.W."/>
            <person name="Ho S."/>
            <person name="Lorente-Galdos B."/>
            <person name="Quilez J."/>
            <person name="Marques-Bonet T."/>
            <person name="Raney B.J."/>
            <person name="Ingham P.W."/>
            <person name="Tay A."/>
            <person name="Hillier L.W."/>
            <person name="Minx P."/>
            <person name="Boehm T."/>
            <person name="Wilson R.K."/>
            <person name="Brenner S."/>
            <person name="Warren W.C."/>
        </authorList>
    </citation>
    <scope>NUCLEOTIDE SEQUENCE [LARGE SCALE GENOMIC DNA]</scope>
</reference>
<evidence type="ECO:0000256" key="4">
    <source>
        <dbReference type="ARBA" id="ARBA00022490"/>
    </source>
</evidence>
<comment type="similarity">
    <text evidence="2">Belongs to the GSTCD family.</text>
</comment>
<dbReference type="AlphaFoldDB" id="A0A4W3HP76"/>
<dbReference type="InterPro" id="IPR036282">
    <property type="entry name" value="Glutathione-S-Trfase_C_sf"/>
</dbReference>
<evidence type="ECO:0000256" key="1">
    <source>
        <dbReference type="ARBA" id="ARBA00004496"/>
    </source>
</evidence>
<reference evidence="7" key="4">
    <citation type="submission" date="2025-08" db="UniProtKB">
        <authorList>
            <consortium name="Ensembl"/>
        </authorList>
    </citation>
    <scope>IDENTIFICATION</scope>
</reference>
<dbReference type="PANTHER" id="PTHR13369:SF0">
    <property type="entry name" value="GLUTATHIONE S-TRANSFERASE C-TERMINAL DOMAIN-CONTAINING PROTEIN"/>
    <property type="match status" value="1"/>
</dbReference>
<keyword evidence="4" id="KW-0963">Cytoplasm</keyword>
<dbReference type="GeneTree" id="ENSGT00390000004446"/>
<evidence type="ECO:0000313" key="8">
    <source>
        <dbReference type="Proteomes" id="UP000314986"/>
    </source>
</evidence>
<dbReference type="Ensembl" id="ENSCMIT00000017406.1">
    <property type="protein sequence ID" value="ENSCMIP00000017070.1"/>
    <property type="gene ID" value="ENSCMIG00000008155.1"/>
</dbReference>
<keyword evidence="8" id="KW-1185">Reference proteome</keyword>
<dbReference type="Proteomes" id="UP000314986">
    <property type="component" value="Unassembled WGS sequence"/>
</dbReference>
<dbReference type="Pfam" id="PF13679">
    <property type="entry name" value="Methyltransf_32"/>
    <property type="match status" value="1"/>
</dbReference>
<feature type="compositionally biased region" description="Polar residues" evidence="5">
    <location>
        <begin position="175"/>
        <end position="185"/>
    </location>
</feature>
<evidence type="ECO:0000256" key="5">
    <source>
        <dbReference type="SAM" id="MobiDB-lite"/>
    </source>
</evidence>
<protein>
    <recommendedName>
        <fullName evidence="3">Glutathione S-transferase C-terminal domain-containing protein</fullName>
    </recommendedName>
</protein>
<feature type="domain" description="Methyltransferase" evidence="6">
    <location>
        <begin position="393"/>
        <end position="515"/>
    </location>
</feature>
<dbReference type="Gene3D" id="3.40.50.150">
    <property type="entry name" value="Vaccinia Virus protein VP39"/>
    <property type="match status" value="1"/>
</dbReference>
<reference evidence="8" key="2">
    <citation type="journal article" date="2007" name="PLoS Biol.">
        <title>Survey sequencing and comparative analysis of the elephant shark (Callorhinchus milii) genome.</title>
        <authorList>
            <person name="Venkatesh B."/>
            <person name="Kirkness E.F."/>
            <person name="Loh Y.H."/>
            <person name="Halpern A.L."/>
            <person name="Lee A.P."/>
            <person name="Johnson J."/>
            <person name="Dandona N."/>
            <person name="Viswanathan L.D."/>
            <person name="Tay A."/>
            <person name="Venter J.C."/>
            <person name="Strausberg R.L."/>
            <person name="Brenner S."/>
        </authorList>
    </citation>
    <scope>NUCLEOTIDE SEQUENCE [LARGE SCALE GENOMIC DNA]</scope>
</reference>
<evidence type="ECO:0000256" key="3">
    <source>
        <dbReference type="ARBA" id="ARBA00022165"/>
    </source>
</evidence>
<dbReference type="InterPro" id="IPR029063">
    <property type="entry name" value="SAM-dependent_MTases_sf"/>
</dbReference>
<reference evidence="7" key="5">
    <citation type="submission" date="2025-09" db="UniProtKB">
        <authorList>
            <consortium name="Ensembl"/>
        </authorList>
    </citation>
    <scope>IDENTIFICATION</scope>
</reference>
<comment type="subcellular location">
    <subcellularLocation>
        <location evidence="1">Cytoplasm</location>
    </subcellularLocation>
</comment>
<gene>
    <name evidence="7" type="primary">gstcd</name>
</gene>
<proteinExistence type="inferred from homology"/>
<dbReference type="GO" id="GO:0005737">
    <property type="term" value="C:cytoplasm"/>
    <property type="evidence" value="ECO:0007669"/>
    <property type="project" value="UniProtKB-SubCell"/>
</dbReference>
<name>A0A4W3HP76_CALMI</name>
<accession>A0A4W3HP76</accession>
<evidence type="ECO:0000259" key="6">
    <source>
        <dbReference type="Pfam" id="PF13679"/>
    </source>
</evidence>
<reference evidence="8" key="1">
    <citation type="journal article" date="2006" name="Science">
        <title>Ancient noncoding elements conserved in the human genome.</title>
        <authorList>
            <person name="Venkatesh B."/>
            <person name="Kirkness E.F."/>
            <person name="Loh Y.H."/>
            <person name="Halpern A.L."/>
            <person name="Lee A.P."/>
            <person name="Johnson J."/>
            <person name="Dandona N."/>
            <person name="Viswanathan L.D."/>
            <person name="Tay A."/>
            <person name="Venter J.C."/>
            <person name="Strausberg R.L."/>
            <person name="Brenner S."/>
        </authorList>
    </citation>
    <scope>NUCLEOTIDE SEQUENCE [LARGE SCALE GENOMIC DNA]</scope>
</reference>
<dbReference type="SUPFAM" id="SSF47616">
    <property type="entry name" value="GST C-terminal domain-like"/>
    <property type="match status" value="1"/>
</dbReference>
<sequence>EGLHCTAHTAQSPDYTDYIILLGDIVDSHPGKRGVPQSLAIDILSHQELPAVVQSCRLPALVEKGGNFCRAGLAVTLRHIVQGTCNADPSRKDVAELLGFKKTCLKACAEVSHWTRLCEISIPLAVEAFLETSPDQRAVIPPEILHLERKLGEPVRVHNDDKIRRQKLLHLSKAKGTQPTASTSEGPHRRSPERKADTDPDVEKNQGSNASSVELSAALSKLSVEPLPSVTTREPSCIRKVKTVDLPALEHVFAEGLFFTLTDLVLLVIRICKKKVLSSLPLLSHWYQRVQEIPGVKRAAASCEIHFLNIPTGPMSSSGVRLPSSNDSMDCEPGSDDLHFRGGPRPTMSKLEENGISAKFTPHPCPSWSLDWSSLPVAVNPTEGKLPCERAVRKQQQLNSLVSVVTSLARPGDTIVDFCSGGGHVAIVLAHTLPSCQIVLVENKEESLLRAKDRCEDLRLNNIWFIQANLDSFKGLFKIGVGLHACGVATDMVIDRCIKARASFVICPCCYGFIQNTVKFTFPRSQKFKDILSYKEHMVLSRFADQTAVQLPGERRIIGKNCMGLVDLDRAWAAEEHDYKVFVTSMEPESCSPKNNLIVGRSPSHDFKPNAVTQTQ</sequence>